<dbReference type="InterPro" id="IPR012334">
    <property type="entry name" value="Pectin_lyas_fold"/>
</dbReference>
<dbReference type="Gene3D" id="2.160.20.10">
    <property type="entry name" value="Single-stranded right-handed beta-helix, Pectin lyase-like"/>
    <property type="match status" value="1"/>
</dbReference>
<dbReference type="PANTHER" id="PTHR31339">
    <property type="entry name" value="PECTIN LYASE-RELATED"/>
    <property type="match status" value="1"/>
</dbReference>
<proteinExistence type="predicted"/>
<dbReference type="InterPro" id="IPR051801">
    <property type="entry name" value="GH28_Enzymes"/>
</dbReference>
<dbReference type="AlphaFoldDB" id="A0A2I0WG36"/>
<dbReference type="EMBL" id="KZ502668">
    <property type="protein sequence ID" value="PKU74636.1"/>
    <property type="molecule type" value="Genomic_DNA"/>
</dbReference>
<organism evidence="1 2">
    <name type="scientific">Dendrobium catenatum</name>
    <dbReference type="NCBI Taxonomy" id="906689"/>
    <lineage>
        <taxon>Eukaryota</taxon>
        <taxon>Viridiplantae</taxon>
        <taxon>Streptophyta</taxon>
        <taxon>Embryophyta</taxon>
        <taxon>Tracheophyta</taxon>
        <taxon>Spermatophyta</taxon>
        <taxon>Magnoliopsida</taxon>
        <taxon>Liliopsida</taxon>
        <taxon>Asparagales</taxon>
        <taxon>Orchidaceae</taxon>
        <taxon>Epidendroideae</taxon>
        <taxon>Malaxideae</taxon>
        <taxon>Dendrobiinae</taxon>
        <taxon>Dendrobium</taxon>
    </lineage>
</organism>
<protein>
    <submittedName>
        <fullName evidence="1">Putative polygalacturonase</fullName>
    </submittedName>
</protein>
<sequence>MSGGIQDVRAKNIVDVNSEAAVCIKTAVGRGGFVHDIFVKGVSLHTMKYVFWITGNYGNHADDHWDPDALPEITRINYSDFVAENVTKVANLQGIEKDAFTDICISNVTAELSAKPKKVLWNCRLVEGVSSYVSPKACDELPENGKPCERTMKLFFFSDEFITRSIRADTIDNEEFFEDETKEIESDSLNDLNPELGKQEPLNIDTLTHPDPSLLEDKPFDKVCLDDSNVISKGINRTSNTLNLNLEDPDLVVTPTEMTPDNSDLILESFDLVLDNSDLIMDNSDGDLDNLELEVSQLNLSPDLSEIEPMDLRVATKLESFSKDSTLSDAGKRCREPISFAHNRHDGLLTTKIEKRLEKRRTN</sequence>
<reference evidence="1 2" key="2">
    <citation type="journal article" date="2017" name="Nature">
        <title>The Apostasia genome and the evolution of orchids.</title>
        <authorList>
            <person name="Zhang G.Q."/>
            <person name="Liu K.W."/>
            <person name="Li Z."/>
            <person name="Lohaus R."/>
            <person name="Hsiao Y.Y."/>
            <person name="Niu S.C."/>
            <person name="Wang J.Y."/>
            <person name="Lin Y.C."/>
            <person name="Xu Q."/>
            <person name="Chen L.J."/>
            <person name="Yoshida K."/>
            <person name="Fujiwara S."/>
            <person name="Wang Z.W."/>
            <person name="Zhang Y.Q."/>
            <person name="Mitsuda N."/>
            <person name="Wang M."/>
            <person name="Liu G.H."/>
            <person name="Pecoraro L."/>
            <person name="Huang H.X."/>
            <person name="Xiao X.J."/>
            <person name="Lin M."/>
            <person name="Wu X.Y."/>
            <person name="Wu W.L."/>
            <person name="Chen Y.Y."/>
            <person name="Chang S.B."/>
            <person name="Sakamoto S."/>
            <person name="Ohme-Takagi M."/>
            <person name="Yagi M."/>
            <person name="Zeng S.J."/>
            <person name="Shen C.Y."/>
            <person name="Yeh C.M."/>
            <person name="Luo Y.B."/>
            <person name="Tsai W.C."/>
            <person name="Van de Peer Y."/>
            <person name="Liu Z.J."/>
        </authorList>
    </citation>
    <scope>NUCLEOTIDE SEQUENCE [LARGE SCALE GENOMIC DNA]</scope>
    <source>
        <tissue evidence="1">The whole plant</tissue>
    </source>
</reference>
<keyword evidence="2" id="KW-1185">Reference proteome</keyword>
<dbReference type="SUPFAM" id="SSF51126">
    <property type="entry name" value="Pectin lyase-like"/>
    <property type="match status" value="1"/>
</dbReference>
<evidence type="ECO:0000313" key="2">
    <source>
        <dbReference type="Proteomes" id="UP000233837"/>
    </source>
</evidence>
<gene>
    <name evidence="1" type="ORF">MA16_Dca004827</name>
</gene>
<reference evidence="1 2" key="1">
    <citation type="journal article" date="2016" name="Sci. Rep.">
        <title>The Dendrobium catenatum Lindl. genome sequence provides insights into polysaccharide synthase, floral development and adaptive evolution.</title>
        <authorList>
            <person name="Zhang G.Q."/>
            <person name="Xu Q."/>
            <person name="Bian C."/>
            <person name="Tsai W.C."/>
            <person name="Yeh C.M."/>
            <person name="Liu K.W."/>
            <person name="Yoshida K."/>
            <person name="Zhang L.S."/>
            <person name="Chang S.B."/>
            <person name="Chen F."/>
            <person name="Shi Y."/>
            <person name="Su Y.Y."/>
            <person name="Zhang Y.Q."/>
            <person name="Chen L.J."/>
            <person name="Yin Y."/>
            <person name="Lin M."/>
            <person name="Huang H."/>
            <person name="Deng H."/>
            <person name="Wang Z.W."/>
            <person name="Zhu S.L."/>
            <person name="Zhao X."/>
            <person name="Deng C."/>
            <person name="Niu S.C."/>
            <person name="Huang J."/>
            <person name="Wang M."/>
            <person name="Liu G.H."/>
            <person name="Yang H.J."/>
            <person name="Xiao X.J."/>
            <person name="Hsiao Y.Y."/>
            <person name="Wu W.L."/>
            <person name="Chen Y.Y."/>
            <person name="Mitsuda N."/>
            <person name="Ohme-Takagi M."/>
            <person name="Luo Y.B."/>
            <person name="Van de Peer Y."/>
            <person name="Liu Z.J."/>
        </authorList>
    </citation>
    <scope>NUCLEOTIDE SEQUENCE [LARGE SCALE GENOMIC DNA]</scope>
    <source>
        <tissue evidence="1">The whole plant</tissue>
    </source>
</reference>
<accession>A0A2I0WG36</accession>
<dbReference type="PANTHER" id="PTHR31339:SF66">
    <property type="entry name" value="OS06G0106800 PROTEIN"/>
    <property type="match status" value="1"/>
</dbReference>
<dbReference type="InterPro" id="IPR011050">
    <property type="entry name" value="Pectin_lyase_fold/virulence"/>
</dbReference>
<name>A0A2I0WG36_9ASPA</name>
<evidence type="ECO:0000313" key="1">
    <source>
        <dbReference type="EMBL" id="PKU74636.1"/>
    </source>
</evidence>
<dbReference type="Proteomes" id="UP000233837">
    <property type="component" value="Unassembled WGS sequence"/>
</dbReference>